<dbReference type="InterPro" id="IPR011050">
    <property type="entry name" value="Pectin_lyase_fold/virulence"/>
</dbReference>
<organism evidence="1">
    <name type="scientific">marine sediment metagenome</name>
    <dbReference type="NCBI Taxonomy" id="412755"/>
    <lineage>
        <taxon>unclassified sequences</taxon>
        <taxon>metagenomes</taxon>
        <taxon>ecological metagenomes</taxon>
    </lineage>
</organism>
<dbReference type="EMBL" id="BARS01038499">
    <property type="protein sequence ID" value="GAG23319.1"/>
    <property type="molecule type" value="Genomic_DNA"/>
</dbReference>
<dbReference type="InterPro" id="IPR012334">
    <property type="entry name" value="Pectin_lyas_fold"/>
</dbReference>
<evidence type="ECO:0000313" key="1">
    <source>
        <dbReference type="EMBL" id="GAG23319.1"/>
    </source>
</evidence>
<proteinExistence type="predicted"/>
<dbReference type="Gene3D" id="2.160.20.10">
    <property type="entry name" value="Single-stranded right-handed beta-helix, Pectin lyase-like"/>
    <property type="match status" value="1"/>
</dbReference>
<accession>X0VXY8</accession>
<sequence length="114" mass="12009">MRQIIIALLLFAGTAAVSAKDVYVSNGGRDDNAGTREKPLASLQKALTAIRTGKAGTIWLVEGEYWVADGFVLEEGDSGTAQAPLVIRSEVPHAARITGAKEVTGFEPISPEQA</sequence>
<protein>
    <recommendedName>
        <fullName evidence="2">DUF1565 domain-containing protein</fullName>
    </recommendedName>
</protein>
<dbReference type="PANTHER" id="PTHR36453">
    <property type="entry name" value="SECRETED PROTEIN-RELATED"/>
    <property type="match status" value="1"/>
</dbReference>
<dbReference type="AlphaFoldDB" id="X0VXY8"/>
<gene>
    <name evidence="1" type="ORF">S01H1_58906</name>
</gene>
<feature type="non-terminal residue" evidence="1">
    <location>
        <position position="114"/>
    </location>
</feature>
<name>X0VXY8_9ZZZZ</name>
<dbReference type="SUPFAM" id="SSF51126">
    <property type="entry name" value="Pectin lyase-like"/>
    <property type="match status" value="1"/>
</dbReference>
<dbReference type="PANTHER" id="PTHR36453:SF1">
    <property type="entry name" value="RIGHT HANDED BETA HELIX DOMAIN-CONTAINING PROTEIN"/>
    <property type="match status" value="1"/>
</dbReference>
<comment type="caution">
    <text evidence="1">The sequence shown here is derived from an EMBL/GenBank/DDBJ whole genome shotgun (WGS) entry which is preliminary data.</text>
</comment>
<reference evidence="1" key="1">
    <citation type="journal article" date="2014" name="Front. Microbiol.">
        <title>High frequency of phylogenetically diverse reductive dehalogenase-homologous genes in deep subseafloor sedimentary metagenomes.</title>
        <authorList>
            <person name="Kawai M."/>
            <person name="Futagami T."/>
            <person name="Toyoda A."/>
            <person name="Takaki Y."/>
            <person name="Nishi S."/>
            <person name="Hori S."/>
            <person name="Arai W."/>
            <person name="Tsubouchi T."/>
            <person name="Morono Y."/>
            <person name="Uchiyama I."/>
            <person name="Ito T."/>
            <person name="Fujiyama A."/>
            <person name="Inagaki F."/>
            <person name="Takami H."/>
        </authorList>
    </citation>
    <scope>NUCLEOTIDE SEQUENCE</scope>
    <source>
        <strain evidence="1">Expedition CK06-06</strain>
    </source>
</reference>
<evidence type="ECO:0008006" key="2">
    <source>
        <dbReference type="Google" id="ProtNLM"/>
    </source>
</evidence>